<dbReference type="EMBL" id="LNQE01000169">
    <property type="protein sequence ID" value="KUG28851.1"/>
    <property type="molecule type" value="Genomic_DNA"/>
</dbReference>
<gene>
    <name evidence="1" type="ORF">ASZ90_001276</name>
</gene>
<name>A0A0W8G8P3_9ZZZZ</name>
<reference evidence="1" key="1">
    <citation type="journal article" date="2015" name="Proc. Natl. Acad. Sci. U.S.A.">
        <title>Networks of energetic and metabolic interactions define dynamics in microbial communities.</title>
        <authorList>
            <person name="Embree M."/>
            <person name="Liu J.K."/>
            <person name="Al-Bassam M.M."/>
            <person name="Zengler K."/>
        </authorList>
    </citation>
    <scope>NUCLEOTIDE SEQUENCE</scope>
</reference>
<accession>A0A0W8G8P3</accession>
<dbReference type="AlphaFoldDB" id="A0A0W8G8P3"/>
<sequence>MRAKTMGCAVIGVFAAMLVYGTVAFAQFGIIQQGIDAVTSGKKPSAAADAGSPAASGGNVLTQDTTYTNAARNFQFTIPAGWEIVEGSPDSESVGFRNMKTTMGFNFHAEQMVPSFPRGSAVTAGLKQDQERVTIKKLLAAKRRDDGDAKKKCGVIGWEIVEAPQKNDFQRIIWQCYDGQNFYMNFMAYSENKDFAASEAILRKIMDSIKFCK</sequence>
<organism evidence="1">
    <name type="scientific">hydrocarbon metagenome</name>
    <dbReference type="NCBI Taxonomy" id="938273"/>
    <lineage>
        <taxon>unclassified sequences</taxon>
        <taxon>metagenomes</taxon>
        <taxon>ecological metagenomes</taxon>
    </lineage>
</organism>
<protein>
    <submittedName>
        <fullName evidence="1">Uncharacterized protein</fullName>
    </submittedName>
</protein>
<evidence type="ECO:0000313" key="1">
    <source>
        <dbReference type="EMBL" id="KUG28851.1"/>
    </source>
</evidence>
<comment type="caution">
    <text evidence="1">The sequence shown here is derived from an EMBL/GenBank/DDBJ whole genome shotgun (WGS) entry which is preliminary data.</text>
</comment>
<proteinExistence type="predicted"/>